<dbReference type="SMART" id="SM00382">
    <property type="entry name" value="AAA"/>
    <property type="match status" value="1"/>
</dbReference>
<dbReference type="SUPFAM" id="SSF52540">
    <property type="entry name" value="P-loop containing nucleoside triphosphate hydrolases"/>
    <property type="match status" value="1"/>
</dbReference>
<dbReference type="InterPro" id="IPR041664">
    <property type="entry name" value="AAA_16"/>
</dbReference>
<dbReference type="HAMAP" id="MF_01407">
    <property type="entry name" value="ORC1_type_DNA_replic_protein"/>
    <property type="match status" value="1"/>
</dbReference>
<name>A0A8T4GL36_9EURY</name>
<evidence type="ECO:0000256" key="5">
    <source>
        <dbReference type="HAMAP-Rule" id="MF_01407"/>
    </source>
</evidence>
<dbReference type="PANTHER" id="PTHR10763">
    <property type="entry name" value="CELL DIVISION CONTROL PROTEIN 6-RELATED"/>
    <property type="match status" value="1"/>
</dbReference>
<keyword evidence="2 5" id="KW-0235">DNA replication</keyword>
<dbReference type="Pfam" id="PF09079">
    <property type="entry name" value="WHD_Cdc6"/>
    <property type="match status" value="1"/>
</dbReference>
<keyword evidence="3 5" id="KW-0547">Nucleotide-binding</keyword>
<accession>A0A8T4GL36</accession>
<dbReference type="InterPro" id="IPR036390">
    <property type="entry name" value="WH_DNA-bd_sf"/>
</dbReference>
<protein>
    <recommendedName>
        <fullName evidence="5">ORC1-type DNA replication protein</fullName>
    </recommendedName>
</protein>
<dbReference type="Pfam" id="PF13191">
    <property type="entry name" value="AAA_16"/>
    <property type="match status" value="1"/>
</dbReference>
<evidence type="ECO:0000256" key="1">
    <source>
        <dbReference type="ARBA" id="ARBA00006184"/>
    </source>
</evidence>
<dbReference type="Pfam" id="PF22703">
    <property type="entry name" value="Cdc6_lid"/>
    <property type="match status" value="1"/>
</dbReference>
<dbReference type="InterPro" id="IPR003593">
    <property type="entry name" value="AAA+_ATPase"/>
</dbReference>
<feature type="domain" description="AAA+ ATPase" evidence="7">
    <location>
        <begin position="107"/>
        <end position="277"/>
    </location>
</feature>
<dbReference type="AlphaFoldDB" id="A0A8T4GL36"/>
<evidence type="ECO:0000256" key="3">
    <source>
        <dbReference type="ARBA" id="ARBA00022741"/>
    </source>
</evidence>
<keyword evidence="8" id="KW-0132">Cell division</keyword>
<dbReference type="InterPro" id="IPR014277">
    <property type="entry name" value="Orc1/Cdc6_arc"/>
</dbReference>
<keyword evidence="9" id="KW-1185">Reference proteome</keyword>
<dbReference type="InterPro" id="IPR015163">
    <property type="entry name" value="Cdc6_C"/>
</dbReference>
<dbReference type="SUPFAM" id="SSF46785">
    <property type="entry name" value="Winged helix' DNA-binding domain"/>
    <property type="match status" value="1"/>
</dbReference>
<dbReference type="GO" id="GO:0016887">
    <property type="term" value="F:ATP hydrolysis activity"/>
    <property type="evidence" value="ECO:0007669"/>
    <property type="project" value="InterPro"/>
</dbReference>
<feature type="binding site" evidence="5">
    <location>
        <position position="288"/>
    </location>
    <ligand>
        <name>ATP</name>
        <dbReference type="ChEBI" id="CHEBI:30616"/>
    </ligand>
</feature>
<evidence type="ECO:0000256" key="6">
    <source>
        <dbReference type="SAM" id="MobiDB-lite"/>
    </source>
</evidence>
<dbReference type="CDD" id="cd18139">
    <property type="entry name" value="HLD_clamp_RarA"/>
    <property type="match status" value="1"/>
</dbReference>
<keyword evidence="4 5" id="KW-0067">ATP-binding</keyword>
<dbReference type="NCBIfam" id="TIGR02928">
    <property type="entry name" value="orc1/cdc6 family replication initiation protein"/>
    <property type="match status" value="1"/>
</dbReference>
<comment type="similarity">
    <text evidence="1 5">Belongs to the CDC6/cdc18 family.</text>
</comment>
<dbReference type="EMBL" id="JAGGKQ010000027">
    <property type="protein sequence ID" value="MBP1923695.1"/>
    <property type="molecule type" value="Genomic_DNA"/>
</dbReference>
<dbReference type="Gene3D" id="3.40.50.300">
    <property type="entry name" value="P-loop containing nucleotide triphosphate hydrolases"/>
    <property type="match status" value="1"/>
</dbReference>
<dbReference type="PANTHER" id="PTHR10763:SF22">
    <property type="entry name" value="ORC1-TYPE DNA REPLICATION PROTEIN"/>
    <property type="match status" value="1"/>
</dbReference>
<dbReference type="RefSeq" id="WP_394357399.1">
    <property type="nucleotide sequence ID" value="NZ_JAGGKQ010000027.1"/>
</dbReference>
<feature type="binding site" evidence="5">
    <location>
        <begin position="119"/>
        <end position="123"/>
    </location>
    <ligand>
        <name>ATP</name>
        <dbReference type="ChEBI" id="CHEBI:30616"/>
    </ligand>
</feature>
<gene>
    <name evidence="8" type="ORF">J2751_002740</name>
</gene>
<sequence>MAGRDQDGSDQSIPDDGARSRADGEDVGETITNHSLREHGKEIAEDSEDSKHRSIRDMLDDEGKASVFVNRDLVEPDTIIDEERIVGRDEQLESVVSFLKPTLQGNRPPNMLLYGPAGTGKSLIIGAVTQQIIELCQSKGERFGVVDINCQPINTLDQAVFELVQTVAKDIGVDAGVPETGVSTKRKYRRLYELINEHYDSVIFIIDEIDLLVGRRASEEPAYSKLLYQLSRASNTNEIEGQVSVAALTNDPKFMENIDGRAESSFNPRDIYFPDYDANQLRQILDNRRDAFRDDGLSDDVLPLVSAFAAQSHGDARKAIDLFRGAGDLADECGDGEVREEHVRESQEEIDKDRSLKLIEGLTTQKKISLYATASVANFSNWSGSSVPSPVGFKVYQWVTDEIDADQMTRETYVKYVKELSTYGLISTSRKGRGRGGGMYMEFTFTGDPEAMMNRIVDDTRLGSIAEQEALLQSVVNAQLKEFHS</sequence>
<dbReference type="InterPro" id="IPR055237">
    <property type="entry name" value="Cdc6_lid"/>
</dbReference>
<comment type="caution">
    <text evidence="8">The sequence shown here is derived from an EMBL/GenBank/DDBJ whole genome shotgun (WGS) entry which is preliminary data.</text>
</comment>
<proteinExistence type="inferred from homology"/>
<evidence type="ECO:0000256" key="4">
    <source>
        <dbReference type="ARBA" id="ARBA00022840"/>
    </source>
</evidence>
<dbReference type="FunFam" id="3.40.50.300:FF:000930">
    <property type="entry name" value="ORC1-type DNA replication protein"/>
    <property type="match status" value="1"/>
</dbReference>
<dbReference type="Proteomes" id="UP000823588">
    <property type="component" value="Unassembled WGS sequence"/>
</dbReference>
<dbReference type="GO" id="GO:0005524">
    <property type="term" value="F:ATP binding"/>
    <property type="evidence" value="ECO:0007669"/>
    <property type="project" value="UniProtKB-UniRule"/>
</dbReference>
<feature type="region of interest" description="Disordered" evidence="6">
    <location>
        <begin position="1"/>
        <end position="53"/>
    </location>
</feature>
<keyword evidence="8" id="KW-0131">Cell cycle</keyword>
<evidence type="ECO:0000313" key="8">
    <source>
        <dbReference type="EMBL" id="MBP1923695.1"/>
    </source>
</evidence>
<evidence type="ECO:0000313" key="9">
    <source>
        <dbReference type="Proteomes" id="UP000823588"/>
    </source>
</evidence>
<dbReference type="InterPro" id="IPR027417">
    <property type="entry name" value="P-loop_NTPase"/>
</dbReference>
<dbReference type="CDD" id="cd08768">
    <property type="entry name" value="Cdc6_C"/>
    <property type="match status" value="1"/>
</dbReference>
<dbReference type="InterPro" id="IPR036388">
    <property type="entry name" value="WH-like_DNA-bd_sf"/>
</dbReference>
<dbReference type="Gene3D" id="1.10.8.60">
    <property type="match status" value="1"/>
</dbReference>
<evidence type="ECO:0000259" key="7">
    <source>
        <dbReference type="SMART" id="SM00382"/>
    </source>
</evidence>
<dbReference type="FunFam" id="1.10.8.60:FF:000073">
    <property type="entry name" value="ORC1-type DNA replication protein"/>
    <property type="match status" value="1"/>
</dbReference>
<dbReference type="InterPro" id="IPR050311">
    <property type="entry name" value="ORC1/CDC6"/>
</dbReference>
<dbReference type="Gene3D" id="1.10.10.10">
    <property type="entry name" value="Winged helix-like DNA-binding domain superfamily/Winged helix DNA-binding domain"/>
    <property type="match status" value="1"/>
</dbReference>
<dbReference type="GO" id="GO:0051301">
    <property type="term" value="P:cell division"/>
    <property type="evidence" value="ECO:0007669"/>
    <property type="project" value="UniProtKB-KW"/>
</dbReference>
<reference evidence="8" key="1">
    <citation type="submission" date="2021-03" db="EMBL/GenBank/DDBJ databases">
        <title>Genomic Encyclopedia of Type Strains, Phase IV (KMG-IV): sequencing the most valuable type-strain genomes for metagenomic binning, comparative biology and taxonomic classification.</title>
        <authorList>
            <person name="Goeker M."/>
        </authorList>
    </citation>
    <scope>NUCLEOTIDE SEQUENCE</scope>
    <source>
        <strain evidence="8">DSM 23564</strain>
    </source>
</reference>
<comment type="function">
    <text evidence="5">Involved in regulation of DNA replication.</text>
</comment>
<evidence type="ECO:0000256" key="2">
    <source>
        <dbReference type="ARBA" id="ARBA00022705"/>
    </source>
</evidence>
<dbReference type="CDD" id="cd00009">
    <property type="entry name" value="AAA"/>
    <property type="match status" value="1"/>
</dbReference>
<dbReference type="GO" id="GO:0006260">
    <property type="term" value="P:DNA replication"/>
    <property type="evidence" value="ECO:0007669"/>
    <property type="project" value="UniProtKB-UniRule"/>
</dbReference>
<feature type="compositionally biased region" description="Basic and acidic residues" evidence="6">
    <location>
        <begin position="35"/>
        <end position="53"/>
    </location>
</feature>
<feature type="binding site" evidence="5">
    <location>
        <position position="276"/>
    </location>
    <ligand>
        <name>ATP</name>
        <dbReference type="ChEBI" id="CHEBI:30616"/>
    </ligand>
</feature>
<organism evidence="8 9">
    <name type="scientific">Halorubrum alkaliphilum</name>
    <dbReference type="NCBI Taxonomy" id="261290"/>
    <lineage>
        <taxon>Archaea</taxon>
        <taxon>Methanobacteriati</taxon>
        <taxon>Methanobacteriota</taxon>
        <taxon>Stenosarchaea group</taxon>
        <taxon>Halobacteria</taxon>
        <taxon>Halobacteriales</taxon>
        <taxon>Haloferacaceae</taxon>
        <taxon>Halorubrum</taxon>
    </lineage>
</organism>